<dbReference type="GO" id="GO:0016301">
    <property type="term" value="F:kinase activity"/>
    <property type="evidence" value="ECO:0007669"/>
    <property type="project" value="InterPro"/>
</dbReference>
<dbReference type="PANTHER" id="PTHR43615">
    <property type="entry name" value="PHOSPHOENOLPYRUVATE SYNTHASE-RELATED"/>
    <property type="match status" value="1"/>
</dbReference>
<dbReference type="Gene3D" id="3.30.1490.20">
    <property type="entry name" value="ATP-grasp fold, A domain"/>
    <property type="match status" value="1"/>
</dbReference>
<dbReference type="NCBIfam" id="NF004879">
    <property type="entry name" value="PRK06241.1-4"/>
    <property type="match status" value="1"/>
</dbReference>
<dbReference type="PANTHER" id="PTHR43615:SF1">
    <property type="entry name" value="PPDK_N DOMAIN-CONTAINING PROTEIN"/>
    <property type="match status" value="1"/>
</dbReference>
<gene>
    <name evidence="10" type="primary">ppsA</name>
    <name evidence="10" type="ORF">HZF24_13575</name>
</gene>
<dbReference type="InterPro" id="IPR013815">
    <property type="entry name" value="ATP_grasp_subdomain_1"/>
</dbReference>
<dbReference type="GO" id="GO:0005524">
    <property type="term" value="F:ATP binding"/>
    <property type="evidence" value="ECO:0007669"/>
    <property type="project" value="UniProtKB-KW"/>
</dbReference>
<keyword evidence="11" id="KW-1185">Reference proteome</keyword>
<evidence type="ECO:0000313" key="11">
    <source>
        <dbReference type="Proteomes" id="UP000611629"/>
    </source>
</evidence>
<feature type="domain" description="PEP-utilising enzyme mobile" evidence="8">
    <location>
        <begin position="797"/>
        <end position="868"/>
    </location>
</feature>
<comment type="catalytic activity">
    <reaction evidence="3">
        <text>rifampicin + ATP + H2O = 21-phosphorifampicin + AMP + phosphate + 2 H(+)</text>
        <dbReference type="Rhea" id="RHEA:56304"/>
        <dbReference type="ChEBI" id="CHEBI:15377"/>
        <dbReference type="ChEBI" id="CHEBI:15378"/>
        <dbReference type="ChEBI" id="CHEBI:30616"/>
        <dbReference type="ChEBI" id="CHEBI:43474"/>
        <dbReference type="ChEBI" id="CHEBI:71365"/>
        <dbReference type="ChEBI" id="CHEBI:140195"/>
        <dbReference type="ChEBI" id="CHEBI:456215"/>
        <dbReference type="EC" id="2.7.9.6"/>
    </reaction>
    <physiologicalReaction direction="left-to-right" evidence="3">
        <dbReference type="Rhea" id="RHEA:56305"/>
    </physiologicalReaction>
</comment>
<protein>
    <recommendedName>
        <fullName evidence="6">Rifampicin phosphotransferase</fullName>
        <ecNumber evidence="5">2.7.9.6</ecNumber>
    </recommendedName>
    <alternativeName>
        <fullName evidence="7">Rifampin phosphotransferase</fullName>
    </alternativeName>
</protein>
<organism evidence="10 11">
    <name type="scientific">Sedimentibacter hydroxybenzoicus DSM 7310</name>
    <dbReference type="NCBI Taxonomy" id="1123245"/>
    <lineage>
        <taxon>Bacteria</taxon>
        <taxon>Bacillati</taxon>
        <taxon>Bacillota</taxon>
        <taxon>Tissierellia</taxon>
        <taxon>Sedimentibacter</taxon>
    </lineage>
</organism>
<dbReference type="NCBIfam" id="NF004878">
    <property type="entry name" value="PRK06241.1-3"/>
    <property type="match status" value="1"/>
</dbReference>
<dbReference type="Gene3D" id="3.30.470.20">
    <property type="entry name" value="ATP-grasp fold, B domain"/>
    <property type="match status" value="1"/>
</dbReference>
<evidence type="ECO:0000256" key="6">
    <source>
        <dbReference type="ARBA" id="ARBA00074400"/>
    </source>
</evidence>
<keyword evidence="10" id="KW-0808">Transferase</keyword>
<keyword evidence="2" id="KW-0067">ATP-binding</keyword>
<reference evidence="10" key="1">
    <citation type="submission" date="2020-07" db="EMBL/GenBank/DDBJ databases">
        <title>Genomic analysis of a strain of Sedimentibacter Hydroxybenzoicus DSM7310.</title>
        <authorList>
            <person name="Ma S."/>
        </authorList>
    </citation>
    <scope>NUCLEOTIDE SEQUENCE</scope>
    <source>
        <strain evidence="10">DSM 7310</strain>
    </source>
</reference>
<dbReference type="InterPro" id="IPR002192">
    <property type="entry name" value="PPDK_AMP/ATP-bd"/>
</dbReference>
<feature type="domain" description="Pyruvate phosphate dikinase AMP/ATP-binding" evidence="9">
    <location>
        <begin position="18"/>
        <end position="317"/>
    </location>
</feature>
<dbReference type="InterPro" id="IPR051549">
    <property type="entry name" value="PEP_Utilizing_Enz"/>
</dbReference>
<comment type="caution">
    <text evidence="10">The sequence shown here is derived from an EMBL/GenBank/DDBJ whole genome shotgun (WGS) entry which is preliminary data.</text>
</comment>
<dbReference type="FunFam" id="3.50.30.10:FF:000007">
    <property type="entry name" value="Phosphoenolpyruvate synthase"/>
    <property type="match status" value="1"/>
</dbReference>
<proteinExistence type="inferred from homology"/>
<dbReference type="FunFam" id="3.30.1490.20:FF:000010">
    <property type="entry name" value="Phosphoenolpyruvate synthase"/>
    <property type="match status" value="1"/>
</dbReference>
<dbReference type="AlphaFoldDB" id="A0A974GX57"/>
<dbReference type="SUPFAM" id="SSF56059">
    <property type="entry name" value="Glutathione synthetase ATP-binding domain-like"/>
    <property type="match status" value="1"/>
</dbReference>
<dbReference type="Proteomes" id="UP000611629">
    <property type="component" value="Unassembled WGS sequence"/>
</dbReference>
<name>A0A974GX57_SEDHY</name>
<dbReference type="InterPro" id="IPR008279">
    <property type="entry name" value="PEP-util_enz_mobile_dom"/>
</dbReference>
<evidence type="ECO:0000256" key="2">
    <source>
        <dbReference type="ARBA" id="ARBA00022840"/>
    </source>
</evidence>
<dbReference type="NCBIfam" id="NF041857">
    <property type="entry name" value="RIF_Ptrans_rph"/>
    <property type="match status" value="1"/>
</dbReference>
<evidence type="ECO:0000259" key="9">
    <source>
        <dbReference type="Pfam" id="PF01326"/>
    </source>
</evidence>
<evidence type="ECO:0000256" key="7">
    <source>
        <dbReference type="ARBA" id="ARBA00076136"/>
    </source>
</evidence>
<dbReference type="InterPro" id="IPR036637">
    <property type="entry name" value="Phosphohistidine_dom_sf"/>
</dbReference>
<evidence type="ECO:0000313" key="10">
    <source>
        <dbReference type="EMBL" id="NYB75173.1"/>
    </source>
</evidence>
<dbReference type="Pfam" id="PF01326">
    <property type="entry name" value="PPDK_N"/>
    <property type="match status" value="1"/>
</dbReference>
<dbReference type="EC" id="2.7.9.6" evidence="5"/>
<comment type="similarity">
    <text evidence="4">Belongs to the rifampicin phosphotransferase family.</text>
</comment>
<evidence type="ECO:0000256" key="4">
    <source>
        <dbReference type="ARBA" id="ARBA00061332"/>
    </source>
</evidence>
<keyword evidence="1" id="KW-0547">Nucleotide-binding</keyword>
<accession>A0A974GX57</accession>
<evidence type="ECO:0000256" key="5">
    <source>
        <dbReference type="ARBA" id="ARBA00066332"/>
    </source>
</evidence>
<dbReference type="SUPFAM" id="SSF52009">
    <property type="entry name" value="Phosphohistidine domain"/>
    <property type="match status" value="1"/>
</dbReference>
<evidence type="ECO:0000256" key="3">
    <source>
        <dbReference type="ARBA" id="ARBA00051922"/>
    </source>
</evidence>
<dbReference type="NCBIfam" id="NF004877">
    <property type="entry name" value="PRK06241.1-2"/>
    <property type="match status" value="1"/>
</dbReference>
<dbReference type="RefSeq" id="WP_179238932.1">
    <property type="nucleotide sequence ID" value="NZ_JACBNQ010000018.1"/>
</dbReference>
<dbReference type="Gene3D" id="3.50.30.10">
    <property type="entry name" value="Phosphohistidine domain"/>
    <property type="match status" value="1"/>
</dbReference>
<sequence>MGKYTMIFNEIDKDKLLIVGGKGLNLGELSRIEGLNAPSGFCVTTNAYKKIIKNNEMLNILMEELVTLNANEIERVSKISKEIRNIIEASDIPNDMEEEIKGAIFMSGYDYAYAVRSSATAEDLPTASFAGQQDTFLNIIGIDSVLYHIKKCWASLFTERAVVYRIQNGFDHRKVYLSVVVQQMVFPKVSGIMFTSDPVTSNRKVISIDAGYGLGEALVSGLVNPDIYKVRDGKIVHKKISSKKTIVNAAKEGGTVEREVVTDIQNMQTLTDGQILQLESIGRKIESYFGHPQDIEWCMRDDEFFIVQSRPITTLYPTPENDGKNRVYSSMGHLQMMTEDIKPLGISFCKMLSFWFGENLTEAGGRLFIDGTYDLKSPAARKILIKSVGNADILMKEALLNIINQKEFVKSMPRGKTSINVGTGALKWIVHAFKLYLKNDISIVEERISFNDELINDMEQKIKKVSGNELFEFILNDIKELKGILTGPKNMGVMVLAGMAPYWINKNMEKWLGVKNTADTLVKSVLNNVTTEMGLELMDLADAIRQYPKVIEYLHDAKDETFFTDIEKLEGGNVAAKAFKEYLEKYGMRCAGEIDITKKRWNEKPTALIPTVISNINNFETNSSSAKIEQGMHEAKKMEQELLSGLEKLQGGMKKVKKTKKMIRLLRNVAGFREYPKYSFIKRFWIYKTALMKEADNLVKKGIISDREDVYYLYFEEFKEAVRTNHIDYSLIEKRKEEYKVFEKLTPPRVMTSEGEVIKGKYNSGNIPKGALVGIPVSAGTVEGRARVILKMEDANIEEGDILVTSYTDPSWTALFVSVKGMVTEVGGLMTHGAVVTREYGLPGVVGVENATKLIKDGQMIRVNGTEGYVVIL</sequence>
<evidence type="ECO:0000256" key="1">
    <source>
        <dbReference type="ARBA" id="ARBA00022741"/>
    </source>
</evidence>
<evidence type="ECO:0000259" key="8">
    <source>
        <dbReference type="Pfam" id="PF00391"/>
    </source>
</evidence>
<dbReference type="EMBL" id="JACBNQ010000018">
    <property type="protein sequence ID" value="NYB75173.1"/>
    <property type="molecule type" value="Genomic_DNA"/>
</dbReference>
<dbReference type="Pfam" id="PF00391">
    <property type="entry name" value="PEP-utilizers"/>
    <property type="match status" value="1"/>
</dbReference>